<feature type="transmembrane region" description="Helical" evidence="6">
    <location>
        <begin position="58"/>
        <end position="78"/>
    </location>
</feature>
<keyword evidence="3 6" id="KW-0812">Transmembrane</keyword>
<name>L8X8Z5_THACA</name>
<keyword evidence="2" id="KW-1003">Cell membrane</keyword>
<protein>
    <submittedName>
        <fullName evidence="7">AAAP amino acid permease</fullName>
    </submittedName>
</protein>
<feature type="transmembrane region" description="Helical" evidence="6">
    <location>
        <begin position="32"/>
        <end position="52"/>
    </location>
</feature>
<feature type="transmembrane region" description="Helical" evidence="6">
    <location>
        <begin position="99"/>
        <end position="126"/>
    </location>
</feature>
<feature type="transmembrane region" description="Helical" evidence="6">
    <location>
        <begin position="416"/>
        <end position="435"/>
    </location>
</feature>
<dbReference type="EMBL" id="AFRT01000180">
    <property type="protein sequence ID" value="ELU45124.1"/>
    <property type="molecule type" value="Genomic_DNA"/>
</dbReference>
<feature type="transmembrane region" description="Helical" evidence="6">
    <location>
        <begin position="289"/>
        <end position="317"/>
    </location>
</feature>
<dbReference type="GO" id="GO:0022857">
    <property type="term" value="F:transmembrane transporter activity"/>
    <property type="evidence" value="ECO:0007669"/>
    <property type="project" value="InterPro"/>
</dbReference>
<gene>
    <name evidence="7" type="ORF">AG1IA_00845</name>
</gene>
<dbReference type="Pfam" id="PF13520">
    <property type="entry name" value="AA_permease_2"/>
    <property type="match status" value="1"/>
</dbReference>
<feature type="transmembrane region" description="Helical" evidence="6">
    <location>
        <begin position="163"/>
        <end position="187"/>
    </location>
</feature>
<dbReference type="Proteomes" id="UP000011668">
    <property type="component" value="Unassembled WGS sequence"/>
</dbReference>
<feature type="transmembrane region" description="Helical" evidence="6">
    <location>
        <begin position="138"/>
        <end position="156"/>
    </location>
</feature>
<dbReference type="PANTHER" id="PTHR42770:SF7">
    <property type="entry name" value="MEMBRANE PROTEIN"/>
    <property type="match status" value="1"/>
</dbReference>
<dbReference type="HOGENOM" id="CLU_012451_0_0_1"/>
<evidence type="ECO:0000256" key="4">
    <source>
        <dbReference type="ARBA" id="ARBA00022989"/>
    </source>
</evidence>
<evidence type="ECO:0000256" key="3">
    <source>
        <dbReference type="ARBA" id="ARBA00022692"/>
    </source>
</evidence>
<evidence type="ECO:0000256" key="2">
    <source>
        <dbReference type="ARBA" id="ARBA00022475"/>
    </source>
</evidence>
<keyword evidence="5 6" id="KW-0472">Membrane</keyword>
<proteinExistence type="predicted"/>
<comment type="subcellular location">
    <subcellularLocation>
        <location evidence="1">Cell membrane</location>
        <topology evidence="1">Multi-pass membrane protein</topology>
    </subcellularLocation>
</comment>
<keyword evidence="8" id="KW-1185">Reference proteome</keyword>
<dbReference type="STRING" id="983506.L8X8Z5"/>
<dbReference type="PANTHER" id="PTHR42770">
    <property type="entry name" value="AMINO ACID TRANSPORTER-RELATED"/>
    <property type="match status" value="1"/>
</dbReference>
<dbReference type="OMA" id="IDFVHVC"/>
<organism evidence="7 8">
    <name type="scientific">Thanatephorus cucumeris (strain AG1-IA)</name>
    <name type="common">Rice sheath blight fungus</name>
    <name type="synonym">Rhizoctonia solani</name>
    <dbReference type="NCBI Taxonomy" id="983506"/>
    <lineage>
        <taxon>Eukaryota</taxon>
        <taxon>Fungi</taxon>
        <taxon>Dikarya</taxon>
        <taxon>Basidiomycota</taxon>
        <taxon>Agaricomycotina</taxon>
        <taxon>Agaricomycetes</taxon>
        <taxon>Cantharellales</taxon>
        <taxon>Ceratobasidiaceae</taxon>
        <taxon>Rhizoctonia</taxon>
        <taxon>Rhizoctonia solani AG-1</taxon>
    </lineage>
</organism>
<dbReference type="Gene3D" id="1.20.1740.10">
    <property type="entry name" value="Amino acid/polyamine transporter I"/>
    <property type="match status" value="1"/>
</dbReference>
<dbReference type="OrthoDB" id="1718410at2759"/>
<evidence type="ECO:0000313" key="8">
    <source>
        <dbReference type="Proteomes" id="UP000011668"/>
    </source>
</evidence>
<feature type="transmembrane region" description="Helical" evidence="6">
    <location>
        <begin position="338"/>
        <end position="359"/>
    </location>
</feature>
<comment type="caution">
    <text evidence="7">The sequence shown here is derived from an EMBL/GenBank/DDBJ whole genome shotgun (WGS) entry which is preliminary data.</text>
</comment>
<dbReference type="InterPro" id="IPR050367">
    <property type="entry name" value="APC_superfamily"/>
</dbReference>
<dbReference type="GO" id="GO:0005886">
    <property type="term" value="C:plasma membrane"/>
    <property type="evidence" value="ECO:0007669"/>
    <property type="project" value="UniProtKB-SubCell"/>
</dbReference>
<reference evidence="7 8" key="1">
    <citation type="journal article" date="2013" name="Nat. Commun.">
        <title>The evolution and pathogenic mechanisms of the rice sheath blight pathogen.</title>
        <authorList>
            <person name="Zheng A."/>
            <person name="Lin R."/>
            <person name="Xu L."/>
            <person name="Qin P."/>
            <person name="Tang C."/>
            <person name="Ai P."/>
            <person name="Zhang D."/>
            <person name="Liu Y."/>
            <person name="Sun Z."/>
            <person name="Feng H."/>
            <person name="Wang Y."/>
            <person name="Chen Y."/>
            <person name="Liang X."/>
            <person name="Fu R."/>
            <person name="Li Q."/>
            <person name="Zhang J."/>
            <person name="Yu X."/>
            <person name="Xie Z."/>
            <person name="Ding L."/>
            <person name="Guan P."/>
            <person name="Tang J."/>
            <person name="Liang Y."/>
            <person name="Wang S."/>
            <person name="Deng Q."/>
            <person name="Li S."/>
            <person name="Zhu J."/>
            <person name="Wang L."/>
            <person name="Liu H."/>
            <person name="Li P."/>
        </authorList>
    </citation>
    <scope>NUCLEOTIDE SEQUENCE [LARGE SCALE GENOMIC DNA]</scope>
    <source>
        <strain evidence="8">AG-1 IA</strain>
    </source>
</reference>
<keyword evidence="4 6" id="KW-1133">Transmembrane helix</keyword>
<evidence type="ECO:0000256" key="5">
    <source>
        <dbReference type="ARBA" id="ARBA00023136"/>
    </source>
</evidence>
<sequence>MGTQLTPGQMLQAHARINKPERQMGQFRSSSLSGNGIVGSAFYTFPAMAAVASIFSPISLLVACLIMTIYRPILLELGSAFRLNGTNYVYLLQSSGRTLAAIGATTTLIDAVAASVVSAAAAGAYVKGEFPEIPATDHTIGIYLLVLIALFALFTLRESGKLTLVITIIHMVVMAVLMVGSTIAWTHTGTDMIRHNWELRPTGAARIARSIYIGVCVGITGFECSPGYIQSIKPGSYGQALRNLLIMSLILNVPLVLLVYALLPNEVIMKTDNLLAVLAEVSLGKPMRVVIVVDCLLVFSVGIFAGVVTGCNLVEALARERVLPQLFLHPLPAMEATYLPVILFVVISIAVYFSSAFSLSTVSTMVSAAFVSTMLLVSAISIGEDNITENGIQYSTSCLLLKFSLDRLPRAYKSSMWTAVLGIIVMLAILIGNIIQDSRLKVARIMLWAMDQTKMFRGWKLDRLVVRWMKHFRKHPVVFWVKDEHINHLMRAVTYIQDNEITDRVIVAHAYTDGMIVLELQANIRLLEELFPSVTIDLVFVRGSFSPVVCVELSTPDSWLTCIDLFR</sequence>
<evidence type="ECO:0000256" key="6">
    <source>
        <dbReference type="SAM" id="Phobius"/>
    </source>
</evidence>
<accession>L8X8Z5</accession>
<evidence type="ECO:0000256" key="1">
    <source>
        <dbReference type="ARBA" id="ARBA00004651"/>
    </source>
</evidence>
<feature type="transmembrane region" description="Helical" evidence="6">
    <location>
        <begin position="365"/>
        <end position="383"/>
    </location>
</feature>
<evidence type="ECO:0000313" key="7">
    <source>
        <dbReference type="EMBL" id="ELU45124.1"/>
    </source>
</evidence>
<dbReference type="InterPro" id="IPR002293">
    <property type="entry name" value="AA/rel_permease1"/>
</dbReference>
<feature type="transmembrane region" description="Helical" evidence="6">
    <location>
        <begin position="241"/>
        <end position="263"/>
    </location>
</feature>
<dbReference type="AlphaFoldDB" id="L8X8Z5"/>